<keyword evidence="5 13" id="KW-0812">Transmembrane</keyword>
<evidence type="ECO:0000256" key="9">
    <source>
        <dbReference type="ARBA" id="ARBA00023136"/>
    </source>
</evidence>
<keyword evidence="11 13" id="KW-0739">Sodium transport</keyword>
<evidence type="ECO:0000256" key="10">
    <source>
        <dbReference type="ARBA" id="ARBA00023180"/>
    </source>
</evidence>
<evidence type="ECO:0000256" key="5">
    <source>
        <dbReference type="ARBA" id="ARBA00022692"/>
    </source>
</evidence>
<keyword evidence="9" id="KW-0472">Membrane</keyword>
<dbReference type="AlphaFoldDB" id="A0A915IWZ0"/>
<comment type="similarity">
    <text evidence="2 13">Belongs to the amiloride-sensitive sodium channel (TC 1.A.6) family.</text>
</comment>
<organism evidence="14 15">
    <name type="scientific">Romanomermis culicivorax</name>
    <name type="common">Nematode worm</name>
    <dbReference type="NCBI Taxonomy" id="13658"/>
    <lineage>
        <taxon>Eukaryota</taxon>
        <taxon>Metazoa</taxon>
        <taxon>Ecdysozoa</taxon>
        <taxon>Nematoda</taxon>
        <taxon>Enoplea</taxon>
        <taxon>Dorylaimia</taxon>
        <taxon>Mermithida</taxon>
        <taxon>Mermithoidea</taxon>
        <taxon>Mermithidae</taxon>
        <taxon>Romanomermis</taxon>
    </lineage>
</organism>
<keyword evidence="6" id="KW-1133">Transmembrane helix</keyword>
<protein>
    <submittedName>
        <fullName evidence="15">Uncharacterized protein</fullName>
    </submittedName>
</protein>
<keyword evidence="10" id="KW-0325">Glycoprotein</keyword>
<evidence type="ECO:0000256" key="13">
    <source>
        <dbReference type="RuleBase" id="RU000679"/>
    </source>
</evidence>
<accession>A0A915IWZ0</accession>
<evidence type="ECO:0000256" key="3">
    <source>
        <dbReference type="ARBA" id="ARBA00022448"/>
    </source>
</evidence>
<keyword evidence="12 13" id="KW-0407">Ion channel</keyword>
<evidence type="ECO:0000313" key="15">
    <source>
        <dbReference type="WBParaSite" id="nRc.2.0.1.t18715-RA"/>
    </source>
</evidence>
<keyword evidence="14" id="KW-1185">Reference proteome</keyword>
<keyword evidence="8 13" id="KW-0406">Ion transport</keyword>
<evidence type="ECO:0000256" key="4">
    <source>
        <dbReference type="ARBA" id="ARBA00022461"/>
    </source>
</evidence>
<evidence type="ECO:0000256" key="6">
    <source>
        <dbReference type="ARBA" id="ARBA00022989"/>
    </source>
</evidence>
<reference evidence="15" key="1">
    <citation type="submission" date="2022-11" db="UniProtKB">
        <authorList>
            <consortium name="WormBaseParasite"/>
        </authorList>
    </citation>
    <scope>IDENTIFICATION</scope>
</reference>
<comment type="subcellular location">
    <subcellularLocation>
        <location evidence="1">Membrane</location>
        <topology evidence="1">Multi-pass membrane protein</topology>
    </subcellularLocation>
</comment>
<name>A0A915IWZ0_ROMCU</name>
<keyword evidence="7" id="KW-0915">Sodium</keyword>
<dbReference type="GO" id="GO:0005272">
    <property type="term" value="F:sodium channel activity"/>
    <property type="evidence" value="ECO:0007669"/>
    <property type="project" value="UniProtKB-KW"/>
</dbReference>
<keyword evidence="4 13" id="KW-0894">Sodium channel</keyword>
<evidence type="ECO:0000256" key="7">
    <source>
        <dbReference type="ARBA" id="ARBA00023053"/>
    </source>
</evidence>
<dbReference type="GO" id="GO:0016020">
    <property type="term" value="C:membrane"/>
    <property type="evidence" value="ECO:0007669"/>
    <property type="project" value="UniProtKB-SubCell"/>
</dbReference>
<evidence type="ECO:0000256" key="12">
    <source>
        <dbReference type="ARBA" id="ARBA00023303"/>
    </source>
</evidence>
<dbReference type="Pfam" id="PF00858">
    <property type="entry name" value="ASC"/>
    <property type="match status" value="1"/>
</dbReference>
<evidence type="ECO:0000256" key="11">
    <source>
        <dbReference type="ARBA" id="ARBA00023201"/>
    </source>
</evidence>
<dbReference type="InterPro" id="IPR001873">
    <property type="entry name" value="ENaC"/>
</dbReference>
<evidence type="ECO:0000313" key="14">
    <source>
        <dbReference type="Proteomes" id="UP000887565"/>
    </source>
</evidence>
<proteinExistence type="inferred from homology"/>
<evidence type="ECO:0000256" key="2">
    <source>
        <dbReference type="ARBA" id="ARBA00007193"/>
    </source>
</evidence>
<keyword evidence="3 13" id="KW-0813">Transport</keyword>
<dbReference type="Proteomes" id="UP000887565">
    <property type="component" value="Unplaced"/>
</dbReference>
<sequence length="148" mass="16358">MHLMACFSVVPEKLCLDQLEEKCSPSSTEDTVCKCPDRCRTVIYNRFLTVGRLNQPKRCSSLPSEYNNSTISEACRTTGDAVVVYISFRTKSSFTFVEDFAYPLLQLISDIANTASLFTGVTLFVIVGQMQKSGAGLIRDFTSSRAVA</sequence>
<dbReference type="WBParaSite" id="nRc.2.0.1.t18715-RA">
    <property type="protein sequence ID" value="nRc.2.0.1.t18715-RA"/>
    <property type="gene ID" value="nRc.2.0.1.g18715"/>
</dbReference>
<evidence type="ECO:0000256" key="1">
    <source>
        <dbReference type="ARBA" id="ARBA00004141"/>
    </source>
</evidence>
<evidence type="ECO:0000256" key="8">
    <source>
        <dbReference type="ARBA" id="ARBA00023065"/>
    </source>
</evidence>